<evidence type="ECO:0000256" key="4">
    <source>
        <dbReference type="ARBA" id="ARBA00010617"/>
    </source>
</evidence>
<feature type="binding site" description="axial binding residue" evidence="14">
    <location>
        <position position="456"/>
    </location>
    <ligand>
        <name>heme</name>
        <dbReference type="ChEBI" id="CHEBI:30413"/>
    </ligand>
    <ligandPart>
        <name>Fe</name>
        <dbReference type="ChEBI" id="CHEBI:18248"/>
    </ligandPart>
</feature>
<sequence>MSLPALPDFASGSLELITEHPVLAFTAALGLAAYSIVGYAKSPYRQLPPGPKGVPLLGNVFQLTKDTQWLLFSDWAKKYGDVFTIDVLGQKMVVLNSHKAVHEILDVRASNTSDRPRCIVASETLTGGLIIIFTHYNALWRRLRKAAHESLNKGVIHRYQPIQYTEALIMADSMVAQPAHWKSHLHRNAASAAMGIIYDHPPLKSEFDPAVQKINDMATRMSKAGMPGAHLVEVLPILRYVPARFAKWKREAQHWFKHDSEFLEGLFNDVRRRMDEGDNRPSIAATMIAESERLGTSERENAWAAATMYAAGAETTASVMTWWFLAMVAFPEHQRRAQEEIDRVVGRSRVPTFSDIDSLHYTQAMIRETMRWRPVAPFSMPHVSVEDDYFEGMFLPKGTTFIPNVWALNHDLNEYGPDAGDFNPQRFLDSQGKLKNGPAATRDDGHFTFGFGRRICVGKHLAMQALAMNMALVLWAMNLRPGKDANGIVKPLNLDDVVNNGLILRPVPFDVHVEIRSAEAASMLREERERTGY</sequence>
<gene>
    <name evidence="16" type="ORF">LshimejAT787_0704930</name>
</gene>
<dbReference type="PRINTS" id="PR00385">
    <property type="entry name" value="P450"/>
</dbReference>
<organism evidence="16 17">
    <name type="scientific">Lyophyllum shimeji</name>
    <name type="common">Hon-shimeji</name>
    <name type="synonym">Tricholoma shimeji</name>
    <dbReference type="NCBI Taxonomy" id="47721"/>
    <lineage>
        <taxon>Eukaryota</taxon>
        <taxon>Fungi</taxon>
        <taxon>Dikarya</taxon>
        <taxon>Basidiomycota</taxon>
        <taxon>Agaricomycotina</taxon>
        <taxon>Agaricomycetes</taxon>
        <taxon>Agaricomycetidae</taxon>
        <taxon>Agaricales</taxon>
        <taxon>Tricholomatineae</taxon>
        <taxon>Lyophyllaceae</taxon>
        <taxon>Lyophyllum</taxon>
    </lineage>
</organism>
<evidence type="ECO:0000256" key="5">
    <source>
        <dbReference type="ARBA" id="ARBA00022617"/>
    </source>
</evidence>
<dbReference type="PRINTS" id="PR00463">
    <property type="entry name" value="EP450I"/>
</dbReference>
<keyword evidence="5 14" id="KW-0349">Heme</keyword>
<evidence type="ECO:0000313" key="17">
    <source>
        <dbReference type="Proteomes" id="UP001063166"/>
    </source>
</evidence>
<dbReference type="GO" id="GO:0016020">
    <property type="term" value="C:membrane"/>
    <property type="evidence" value="ECO:0007669"/>
    <property type="project" value="UniProtKB-SubCell"/>
</dbReference>
<dbReference type="CDD" id="cd11065">
    <property type="entry name" value="CYP64-like"/>
    <property type="match status" value="1"/>
</dbReference>
<proteinExistence type="inferred from homology"/>
<dbReference type="GO" id="GO:0016705">
    <property type="term" value="F:oxidoreductase activity, acting on paired donors, with incorporation or reduction of molecular oxygen"/>
    <property type="evidence" value="ECO:0007669"/>
    <property type="project" value="InterPro"/>
</dbReference>
<comment type="pathway">
    <text evidence="3">Secondary metabolite biosynthesis.</text>
</comment>
<dbReference type="PANTHER" id="PTHR46300">
    <property type="entry name" value="P450, PUTATIVE (EUROFUNG)-RELATED-RELATED"/>
    <property type="match status" value="1"/>
</dbReference>
<keyword evidence="10 14" id="KW-0408">Iron</keyword>
<evidence type="ECO:0000256" key="7">
    <source>
        <dbReference type="ARBA" id="ARBA00022723"/>
    </source>
</evidence>
<keyword evidence="13" id="KW-0325">Glycoprotein</keyword>
<dbReference type="Pfam" id="PF00067">
    <property type="entry name" value="p450"/>
    <property type="match status" value="1"/>
</dbReference>
<keyword evidence="11 15" id="KW-0503">Monooxygenase</keyword>
<evidence type="ECO:0000256" key="12">
    <source>
        <dbReference type="ARBA" id="ARBA00023136"/>
    </source>
</evidence>
<dbReference type="InterPro" id="IPR036396">
    <property type="entry name" value="Cyt_P450_sf"/>
</dbReference>
<evidence type="ECO:0000256" key="15">
    <source>
        <dbReference type="RuleBase" id="RU000461"/>
    </source>
</evidence>
<dbReference type="SUPFAM" id="SSF48264">
    <property type="entry name" value="Cytochrome P450"/>
    <property type="match status" value="1"/>
</dbReference>
<keyword evidence="12" id="KW-0472">Membrane</keyword>
<keyword evidence="9 15" id="KW-0560">Oxidoreductase</keyword>
<accession>A0A9P3UNS7</accession>
<dbReference type="Gene3D" id="1.10.630.10">
    <property type="entry name" value="Cytochrome P450"/>
    <property type="match status" value="1"/>
</dbReference>
<dbReference type="InterPro" id="IPR050364">
    <property type="entry name" value="Cytochrome_P450_fung"/>
</dbReference>
<keyword evidence="17" id="KW-1185">Reference proteome</keyword>
<evidence type="ECO:0000256" key="8">
    <source>
        <dbReference type="ARBA" id="ARBA00022989"/>
    </source>
</evidence>
<dbReference type="InterPro" id="IPR002401">
    <property type="entry name" value="Cyt_P450_E_grp-I"/>
</dbReference>
<evidence type="ECO:0000256" key="14">
    <source>
        <dbReference type="PIRSR" id="PIRSR602401-1"/>
    </source>
</evidence>
<evidence type="ECO:0000256" key="9">
    <source>
        <dbReference type="ARBA" id="ARBA00023002"/>
    </source>
</evidence>
<dbReference type="PANTHER" id="PTHR46300:SF2">
    <property type="entry name" value="CYTOCHROME P450 MONOOXYGENASE ALNH-RELATED"/>
    <property type="match status" value="1"/>
</dbReference>
<dbReference type="InterPro" id="IPR001128">
    <property type="entry name" value="Cyt_P450"/>
</dbReference>
<keyword evidence="8" id="KW-1133">Transmembrane helix</keyword>
<evidence type="ECO:0000256" key="11">
    <source>
        <dbReference type="ARBA" id="ARBA00023033"/>
    </source>
</evidence>
<keyword evidence="7 14" id="KW-0479">Metal-binding</keyword>
<dbReference type="PROSITE" id="PS00086">
    <property type="entry name" value="CYTOCHROME_P450"/>
    <property type="match status" value="1"/>
</dbReference>
<reference evidence="16" key="1">
    <citation type="submission" date="2022-07" db="EMBL/GenBank/DDBJ databases">
        <title>The genome of Lyophyllum shimeji provides insight into the initial evolution of ectomycorrhizal fungal genome.</title>
        <authorList>
            <person name="Kobayashi Y."/>
            <person name="Shibata T."/>
            <person name="Hirakawa H."/>
            <person name="Shigenobu S."/>
            <person name="Nishiyama T."/>
            <person name="Yamada A."/>
            <person name="Hasebe M."/>
            <person name="Kawaguchi M."/>
        </authorList>
    </citation>
    <scope>NUCLEOTIDE SEQUENCE</scope>
    <source>
        <strain evidence="16">AT787</strain>
    </source>
</reference>
<comment type="caution">
    <text evidence="16">The sequence shown here is derived from an EMBL/GenBank/DDBJ whole genome shotgun (WGS) entry which is preliminary data.</text>
</comment>
<comment type="subcellular location">
    <subcellularLocation>
        <location evidence="2">Membrane</location>
        <topology evidence="2">Single-pass membrane protein</topology>
    </subcellularLocation>
</comment>
<evidence type="ECO:0000256" key="2">
    <source>
        <dbReference type="ARBA" id="ARBA00004167"/>
    </source>
</evidence>
<evidence type="ECO:0000256" key="6">
    <source>
        <dbReference type="ARBA" id="ARBA00022692"/>
    </source>
</evidence>
<dbReference type="AlphaFoldDB" id="A0A9P3UNS7"/>
<dbReference type="EMBL" id="BRPK01000007">
    <property type="protein sequence ID" value="GLB39983.1"/>
    <property type="molecule type" value="Genomic_DNA"/>
</dbReference>
<evidence type="ECO:0000313" key="16">
    <source>
        <dbReference type="EMBL" id="GLB39983.1"/>
    </source>
</evidence>
<evidence type="ECO:0000256" key="10">
    <source>
        <dbReference type="ARBA" id="ARBA00023004"/>
    </source>
</evidence>
<dbReference type="GO" id="GO:0004497">
    <property type="term" value="F:monooxygenase activity"/>
    <property type="evidence" value="ECO:0007669"/>
    <property type="project" value="UniProtKB-KW"/>
</dbReference>
<keyword evidence="6" id="KW-0812">Transmembrane</keyword>
<evidence type="ECO:0000256" key="1">
    <source>
        <dbReference type="ARBA" id="ARBA00001971"/>
    </source>
</evidence>
<evidence type="ECO:0000256" key="13">
    <source>
        <dbReference type="ARBA" id="ARBA00023180"/>
    </source>
</evidence>
<dbReference type="GO" id="GO:0005506">
    <property type="term" value="F:iron ion binding"/>
    <property type="evidence" value="ECO:0007669"/>
    <property type="project" value="InterPro"/>
</dbReference>
<comment type="cofactor">
    <cofactor evidence="1 14">
        <name>heme</name>
        <dbReference type="ChEBI" id="CHEBI:30413"/>
    </cofactor>
</comment>
<name>A0A9P3UNS7_LYOSH</name>
<dbReference type="InterPro" id="IPR017972">
    <property type="entry name" value="Cyt_P450_CS"/>
</dbReference>
<dbReference type="OrthoDB" id="2789670at2759"/>
<protein>
    <submittedName>
        <fullName evidence="16">Cytochrome P450</fullName>
    </submittedName>
</protein>
<dbReference type="Proteomes" id="UP001063166">
    <property type="component" value="Unassembled WGS sequence"/>
</dbReference>
<dbReference type="GO" id="GO:0020037">
    <property type="term" value="F:heme binding"/>
    <property type="evidence" value="ECO:0007669"/>
    <property type="project" value="InterPro"/>
</dbReference>
<comment type="similarity">
    <text evidence="4 15">Belongs to the cytochrome P450 family.</text>
</comment>
<evidence type="ECO:0000256" key="3">
    <source>
        <dbReference type="ARBA" id="ARBA00005179"/>
    </source>
</evidence>